<dbReference type="Pfam" id="PF12866">
    <property type="entry name" value="DUF3823"/>
    <property type="match status" value="1"/>
</dbReference>
<accession>A0A6N8JFH2</accession>
<evidence type="ECO:0000259" key="1">
    <source>
        <dbReference type="Pfam" id="PF12866"/>
    </source>
</evidence>
<proteinExistence type="predicted"/>
<evidence type="ECO:0000313" key="3">
    <source>
        <dbReference type="EMBL" id="MVT43079.1"/>
    </source>
</evidence>
<gene>
    <name evidence="3" type="ORF">GO495_20950</name>
</gene>
<evidence type="ECO:0000259" key="2">
    <source>
        <dbReference type="Pfam" id="PF18003"/>
    </source>
</evidence>
<protein>
    <submittedName>
        <fullName evidence="3">DUF3823 domain-containing protein</fullName>
    </submittedName>
</protein>
<evidence type="ECO:0000313" key="4">
    <source>
        <dbReference type="Proteomes" id="UP000468388"/>
    </source>
</evidence>
<dbReference type="Proteomes" id="UP000468388">
    <property type="component" value="Unassembled WGS sequence"/>
</dbReference>
<keyword evidence="4" id="KW-1185">Reference proteome</keyword>
<dbReference type="AlphaFoldDB" id="A0A6N8JFH2"/>
<dbReference type="Gene3D" id="2.60.40.1120">
    <property type="entry name" value="Carboxypeptidase-like, regulatory domain"/>
    <property type="match status" value="1"/>
</dbReference>
<dbReference type="InterPro" id="IPR041186">
    <property type="entry name" value="DUF3823_C"/>
</dbReference>
<dbReference type="OrthoDB" id="642123at2"/>
<dbReference type="RefSeq" id="WP_157301686.1">
    <property type="nucleotide sequence ID" value="NZ_BAAAZB010000004.1"/>
</dbReference>
<comment type="caution">
    <text evidence="3">The sequence shown here is derived from an EMBL/GenBank/DDBJ whole genome shotgun (WGS) entry which is preliminary data.</text>
</comment>
<dbReference type="Gene3D" id="2.60.40.2060">
    <property type="match status" value="1"/>
</dbReference>
<feature type="domain" description="DUF3823" evidence="1">
    <location>
        <begin position="29"/>
        <end position="114"/>
    </location>
</feature>
<reference evidence="3 4" key="1">
    <citation type="submission" date="2019-12" db="EMBL/GenBank/DDBJ databases">
        <title>The draft genomic sequence of strain Chitinophaga oryziterrae JCM 16595.</title>
        <authorList>
            <person name="Zhang X."/>
        </authorList>
    </citation>
    <scope>NUCLEOTIDE SEQUENCE [LARGE SCALE GENOMIC DNA]</scope>
    <source>
        <strain evidence="3 4">JCM 16595</strain>
    </source>
</reference>
<name>A0A6N8JFH2_9BACT</name>
<sequence length="232" mass="25863">MKNIITALFLFSAIACTKTDNLPGPDAGFKGRLIDSTDSKNNFLTETGGTQIKLEELSWSATPTPQYIPSKSDGTFEDTKLFSGHYRVTPVNGAFWPVAGIELDIKGLTTHDFQLTPYLRIINFEHRLSGDTLIMRFNLDAPVKEGLPAIIDVKPFVNVDSYVGSGATISQYTDPNKIDINSNWSDLIAQTIYEVKVPDLKQGRTFYARVGVRVNDSYKQFNYSEIIKVEVP</sequence>
<dbReference type="Pfam" id="PF18003">
    <property type="entry name" value="DUF3823_C"/>
    <property type="match status" value="1"/>
</dbReference>
<dbReference type="InterPro" id="IPR024278">
    <property type="entry name" value="DUF3823_N"/>
</dbReference>
<organism evidence="3 4">
    <name type="scientific">Chitinophaga oryziterrae</name>
    <dbReference type="NCBI Taxonomy" id="1031224"/>
    <lineage>
        <taxon>Bacteria</taxon>
        <taxon>Pseudomonadati</taxon>
        <taxon>Bacteroidota</taxon>
        <taxon>Chitinophagia</taxon>
        <taxon>Chitinophagales</taxon>
        <taxon>Chitinophagaceae</taxon>
        <taxon>Chitinophaga</taxon>
    </lineage>
</organism>
<dbReference type="EMBL" id="WRXO01000006">
    <property type="protein sequence ID" value="MVT43079.1"/>
    <property type="molecule type" value="Genomic_DNA"/>
</dbReference>
<dbReference type="PROSITE" id="PS51257">
    <property type="entry name" value="PROKAR_LIPOPROTEIN"/>
    <property type="match status" value="1"/>
</dbReference>
<feature type="domain" description="DUF3823" evidence="2">
    <location>
        <begin position="119"/>
        <end position="227"/>
    </location>
</feature>